<dbReference type="PANTHER" id="PTHR13935:SF63">
    <property type="entry name" value="BHLH DOMAIN-CONTAINING PROTEIN"/>
    <property type="match status" value="1"/>
</dbReference>
<keyword evidence="4" id="KW-0539">Nucleus</keyword>
<dbReference type="Pfam" id="PF00010">
    <property type="entry name" value="HLH"/>
    <property type="match status" value="1"/>
</dbReference>
<keyword evidence="3" id="KW-0804">Transcription</keyword>
<evidence type="ECO:0000256" key="5">
    <source>
        <dbReference type="SAM" id="Coils"/>
    </source>
</evidence>
<dbReference type="InterPro" id="IPR015660">
    <property type="entry name" value="MASH1/Ascl1a-like"/>
</dbReference>
<name>A0AAD8INT3_9APIA</name>
<accession>A0AAD8INT3</accession>
<dbReference type="PANTHER" id="PTHR13935">
    <property type="entry name" value="ACHAETE-SCUTE TRANSCRIPTION FACTOR-RELATED"/>
    <property type="match status" value="1"/>
</dbReference>
<dbReference type="Gene3D" id="4.10.280.10">
    <property type="entry name" value="Helix-loop-helix DNA-binding domain"/>
    <property type="match status" value="1"/>
</dbReference>
<dbReference type="GO" id="GO:0090575">
    <property type="term" value="C:RNA polymerase II transcription regulator complex"/>
    <property type="evidence" value="ECO:0007669"/>
    <property type="project" value="TreeGrafter"/>
</dbReference>
<comment type="caution">
    <text evidence="7">The sequence shown here is derived from an EMBL/GenBank/DDBJ whole genome shotgun (WGS) entry which is preliminary data.</text>
</comment>
<organism evidence="7 8">
    <name type="scientific">Heracleum sosnowskyi</name>
    <dbReference type="NCBI Taxonomy" id="360622"/>
    <lineage>
        <taxon>Eukaryota</taxon>
        <taxon>Viridiplantae</taxon>
        <taxon>Streptophyta</taxon>
        <taxon>Embryophyta</taxon>
        <taxon>Tracheophyta</taxon>
        <taxon>Spermatophyta</taxon>
        <taxon>Magnoliopsida</taxon>
        <taxon>eudicotyledons</taxon>
        <taxon>Gunneridae</taxon>
        <taxon>Pentapetalae</taxon>
        <taxon>asterids</taxon>
        <taxon>campanulids</taxon>
        <taxon>Apiales</taxon>
        <taxon>Apiaceae</taxon>
        <taxon>Apioideae</taxon>
        <taxon>apioid superclade</taxon>
        <taxon>Tordylieae</taxon>
        <taxon>Tordyliinae</taxon>
        <taxon>Heracleum</taxon>
    </lineage>
</organism>
<evidence type="ECO:0000313" key="8">
    <source>
        <dbReference type="Proteomes" id="UP001237642"/>
    </source>
</evidence>
<reference evidence="7" key="1">
    <citation type="submission" date="2023-02" db="EMBL/GenBank/DDBJ databases">
        <title>Genome of toxic invasive species Heracleum sosnowskyi carries increased number of genes despite the absence of recent whole-genome duplications.</title>
        <authorList>
            <person name="Schelkunov M."/>
            <person name="Shtratnikova V."/>
            <person name="Makarenko M."/>
            <person name="Klepikova A."/>
            <person name="Omelchenko D."/>
            <person name="Novikova G."/>
            <person name="Obukhova E."/>
            <person name="Bogdanov V."/>
            <person name="Penin A."/>
            <person name="Logacheva M."/>
        </authorList>
    </citation>
    <scope>NUCLEOTIDE SEQUENCE</scope>
    <source>
        <strain evidence="7">Hsosn_3</strain>
        <tissue evidence="7">Leaf</tissue>
    </source>
</reference>
<dbReference type="GO" id="GO:0000981">
    <property type="term" value="F:DNA-binding transcription factor activity, RNA polymerase II-specific"/>
    <property type="evidence" value="ECO:0007669"/>
    <property type="project" value="TreeGrafter"/>
</dbReference>
<evidence type="ECO:0000259" key="6">
    <source>
        <dbReference type="PROSITE" id="PS50888"/>
    </source>
</evidence>
<dbReference type="GO" id="GO:0000977">
    <property type="term" value="F:RNA polymerase II transcription regulatory region sequence-specific DNA binding"/>
    <property type="evidence" value="ECO:0007669"/>
    <property type="project" value="TreeGrafter"/>
</dbReference>
<reference evidence="7" key="2">
    <citation type="submission" date="2023-05" db="EMBL/GenBank/DDBJ databases">
        <authorList>
            <person name="Schelkunov M.I."/>
        </authorList>
    </citation>
    <scope>NUCLEOTIDE SEQUENCE</scope>
    <source>
        <strain evidence="7">Hsosn_3</strain>
        <tissue evidence="7">Leaf</tissue>
    </source>
</reference>
<comment type="subcellular location">
    <subcellularLocation>
        <location evidence="1">Nucleus</location>
    </subcellularLocation>
</comment>
<evidence type="ECO:0000256" key="4">
    <source>
        <dbReference type="ARBA" id="ARBA00023242"/>
    </source>
</evidence>
<dbReference type="SMART" id="SM00353">
    <property type="entry name" value="HLH"/>
    <property type="match status" value="1"/>
</dbReference>
<keyword evidence="8" id="KW-1185">Reference proteome</keyword>
<evidence type="ECO:0000256" key="2">
    <source>
        <dbReference type="ARBA" id="ARBA00023015"/>
    </source>
</evidence>
<evidence type="ECO:0000256" key="3">
    <source>
        <dbReference type="ARBA" id="ARBA00023163"/>
    </source>
</evidence>
<sequence length="210" mass="24176">MENSYLYNNSSSSSAPKMERKYIEKNRRCQMKTLYFKLTSLLPRQHAKEGLALPDKIDEAVKYIQSLQVELEKYKDKKEKLMSRKREHSCITNDIKSTTKSSPCFEIHEMGPDLDMVLVNGLNDSFISFNEIIHVLHQQGSEVVQASFSNTGNSVFHILHPSKCADPTLRCQATANISRRLNELIFGTCSSYLELDTKLDIWDFEIIDFL</sequence>
<feature type="coiled-coil region" evidence="5">
    <location>
        <begin position="57"/>
        <end position="84"/>
    </location>
</feature>
<dbReference type="InterPro" id="IPR011598">
    <property type="entry name" value="bHLH_dom"/>
</dbReference>
<evidence type="ECO:0000256" key="1">
    <source>
        <dbReference type="ARBA" id="ARBA00004123"/>
    </source>
</evidence>
<proteinExistence type="predicted"/>
<dbReference type="EMBL" id="JAUIZM010000004">
    <property type="protein sequence ID" value="KAK1388881.1"/>
    <property type="molecule type" value="Genomic_DNA"/>
</dbReference>
<keyword evidence="5" id="KW-0175">Coiled coil</keyword>
<dbReference type="GO" id="GO:0046983">
    <property type="term" value="F:protein dimerization activity"/>
    <property type="evidence" value="ECO:0007669"/>
    <property type="project" value="InterPro"/>
</dbReference>
<dbReference type="PROSITE" id="PS50888">
    <property type="entry name" value="BHLH"/>
    <property type="match status" value="1"/>
</dbReference>
<keyword evidence="2" id="KW-0805">Transcription regulation</keyword>
<dbReference type="AlphaFoldDB" id="A0AAD8INT3"/>
<gene>
    <name evidence="7" type="ORF">POM88_017059</name>
</gene>
<evidence type="ECO:0000313" key="7">
    <source>
        <dbReference type="EMBL" id="KAK1388881.1"/>
    </source>
</evidence>
<dbReference type="SUPFAM" id="SSF47459">
    <property type="entry name" value="HLH, helix-loop-helix DNA-binding domain"/>
    <property type="match status" value="1"/>
</dbReference>
<dbReference type="Proteomes" id="UP001237642">
    <property type="component" value="Unassembled WGS sequence"/>
</dbReference>
<protein>
    <submittedName>
        <fullName evidence="7">Transcription factor bHLH162-like</fullName>
    </submittedName>
</protein>
<feature type="domain" description="BHLH" evidence="6">
    <location>
        <begin position="15"/>
        <end position="67"/>
    </location>
</feature>
<dbReference type="InterPro" id="IPR036638">
    <property type="entry name" value="HLH_DNA-bd_sf"/>
</dbReference>